<feature type="signal peptide" evidence="1">
    <location>
        <begin position="1"/>
        <end position="28"/>
    </location>
</feature>
<keyword evidence="3" id="KW-1185">Reference proteome</keyword>
<sequence length="121" mass="13111">MRRRCAGLAASLTITLIWGLLPPGTPQAAEPTLWGYGVRGCEAYLAAATAAQRGSPTELARYEDWLAGFISALSLVLGEDVLRDTDLSAAMRGTRSYCRDNRDQDFFNAAMDVVQSTARLP</sequence>
<organism evidence="2 3">
    <name type="scientific">Thiohalocapsa halophila</name>
    <dbReference type="NCBI Taxonomy" id="69359"/>
    <lineage>
        <taxon>Bacteria</taxon>
        <taxon>Pseudomonadati</taxon>
        <taxon>Pseudomonadota</taxon>
        <taxon>Gammaproteobacteria</taxon>
        <taxon>Chromatiales</taxon>
        <taxon>Chromatiaceae</taxon>
        <taxon>Thiohalocapsa</taxon>
    </lineage>
</organism>
<evidence type="ECO:0000256" key="1">
    <source>
        <dbReference type="SAM" id="SignalP"/>
    </source>
</evidence>
<evidence type="ECO:0008006" key="4">
    <source>
        <dbReference type="Google" id="ProtNLM"/>
    </source>
</evidence>
<name>A0ABS1CN98_9GAMM</name>
<protein>
    <recommendedName>
        <fullName evidence="4">Rap1a immunity protein domain-containing protein</fullName>
    </recommendedName>
</protein>
<dbReference type="Proteomes" id="UP000748752">
    <property type="component" value="Unassembled WGS sequence"/>
</dbReference>
<gene>
    <name evidence="2" type="ORF">CKO31_22170</name>
</gene>
<dbReference type="EMBL" id="NRRV01000084">
    <property type="protein sequence ID" value="MBK1633407.1"/>
    <property type="molecule type" value="Genomic_DNA"/>
</dbReference>
<dbReference type="RefSeq" id="WP_200241873.1">
    <property type="nucleotide sequence ID" value="NZ_NRRV01000084.1"/>
</dbReference>
<evidence type="ECO:0000313" key="3">
    <source>
        <dbReference type="Proteomes" id="UP000748752"/>
    </source>
</evidence>
<accession>A0ABS1CN98</accession>
<feature type="chain" id="PRO_5045444049" description="Rap1a immunity protein domain-containing protein" evidence="1">
    <location>
        <begin position="29"/>
        <end position="121"/>
    </location>
</feature>
<evidence type="ECO:0000313" key="2">
    <source>
        <dbReference type="EMBL" id="MBK1633407.1"/>
    </source>
</evidence>
<comment type="caution">
    <text evidence="2">The sequence shown here is derived from an EMBL/GenBank/DDBJ whole genome shotgun (WGS) entry which is preliminary data.</text>
</comment>
<keyword evidence="1" id="KW-0732">Signal</keyword>
<reference evidence="2 3" key="1">
    <citation type="journal article" date="2020" name="Microorganisms">
        <title>Osmotic Adaptation and Compatible Solute Biosynthesis of Phototrophic Bacteria as Revealed from Genome Analyses.</title>
        <authorList>
            <person name="Imhoff J.F."/>
            <person name="Rahn T."/>
            <person name="Kunzel S."/>
            <person name="Keller A."/>
            <person name="Neulinger S.C."/>
        </authorList>
    </citation>
    <scope>NUCLEOTIDE SEQUENCE [LARGE SCALE GENOMIC DNA]</scope>
    <source>
        <strain evidence="2 3">DSM 6210</strain>
    </source>
</reference>
<proteinExistence type="predicted"/>